<evidence type="ECO:0000313" key="2">
    <source>
        <dbReference type="EMBL" id="KAJ6644615.1"/>
    </source>
</evidence>
<dbReference type="EMBL" id="WJQU01000002">
    <property type="protein sequence ID" value="KAJ6644615.1"/>
    <property type="molecule type" value="Genomic_DNA"/>
</dbReference>
<reference evidence="2" key="1">
    <citation type="submission" date="2022-07" db="EMBL/GenBank/DDBJ databases">
        <authorList>
            <person name="Trinca V."/>
            <person name="Uliana J.V.C."/>
            <person name="Torres T.T."/>
            <person name="Ward R.J."/>
            <person name="Monesi N."/>
        </authorList>
    </citation>
    <scope>NUCLEOTIDE SEQUENCE</scope>
    <source>
        <strain evidence="2">HSMRA1968</strain>
        <tissue evidence="2">Whole embryos</tissue>
    </source>
</reference>
<evidence type="ECO:0000313" key="3">
    <source>
        <dbReference type="Proteomes" id="UP001151699"/>
    </source>
</evidence>
<accession>A0A9Q0N6Y9</accession>
<gene>
    <name evidence="2" type="ORF">Bhyg_09584</name>
</gene>
<evidence type="ECO:0000256" key="1">
    <source>
        <dbReference type="SAM" id="MobiDB-lite"/>
    </source>
</evidence>
<organism evidence="2 3">
    <name type="scientific">Pseudolycoriella hygida</name>
    <dbReference type="NCBI Taxonomy" id="35572"/>
    <lineage>
        <taxon>Eukaryota</taxon>
        <taxon>Metazoa</taxon>
        <taxon>Ecdysozoa</taxon>
        <taxon>Arthropoda</taxon>
        <taxon>Hexapoda</taxon>
        <taxon>Insecta</taxon>
        <taxon>Pterygota</taxon>
        <taxon>Neoptera</taxon>
        <taxon>Endopterygota</taxon>
        <taxon>Diptera</taxon>
        <taxon>Nematocera</taxon>
        <taxon>Sciaroidea</taxon>
        <taxon>Sciaridae</taxon>
        <taxon>Pseudolycoriella</taxon>
    </lineage>
</organism>
<keyword evidence="3" id="KW-1185">Reference proteome</keyword>
<sequence>MWTYMMAAARGDRAMSMINARRNENRSAAESPSRLSRPLFPHSHHRLPRVGNGPSNINHPFGGQGYLSYASTSYPLPEYTTSNPNRCPHNSNDILGQYASTTTNHVDLSNNRRTTSGVGMKDERISETVIEDGQNDQL</sequence>
<dbReference type="OrthoDB" id="8050638at2759"/>
<name>A0A9Q0N6Y9_9DIPT</name>
<proteinExistence type="predicted"/>
<protein>
    <submittedName>
        <fullName evidence="2">Uncharacterized protein</fullName>
    </submittedName>
</protein>
<dbReference type="Proteomes" id="UP001151699">
    <property type="component" value="Chromosome B"/>
</dbReference>
<feature type="region of interest" description="Disordered" evidence="1">
    <location>
        <begin position="23"/>
        <end position="59"/>
    </location>
</feature>
<dbReference type="AlphaFoldDB" id="A0A9Q0N6Y9"/>
<comment type="caution">
    <text evidence="2">The sequence shown here is derived from an EMBL/GenBank/DDBJ whole genome shotgun (WGS) entry which is preliminary data.</text>
</comment>